<keyword evidence="1" id="KW-1133">Transmembrane helix</keyword>
<feature type="non-terminal residue" evidence="2">
    <location>
        <position position="1"/>
    </location>
</feature>
<sequence length="124" mass="13752">RSSFVGPVDIPCAQSTVDDRECIRAAALDYPRGGRMNRRGFFGAMIAPVGAIIAAKVLPVGYVEHAKSKLKRYTGLQYHTPTHSARAYYGGRQWHQEQLSKWLANKVDEATFNTITRGDLDGKV</sequence>
<comment type="caution">
    <text evidence="2">The sequence shown here is derived from an EMBL/GenBank/DDBJ whole genome shotgun (WGS) entry which is preliminary data.</text>
</comment>
<feature type="transmembrane region" description="Helical" evidence="1">
    <location>
        <begin position="41"/>
        <end position="63"/>
    </location>
</feature>
<keyword evidence="1" id="KW-0812">Transmembrane</keyword>
<dbReference type="AlphaFoldDB" id="A0A0F9ED15"/>
<accession>A0A0F9ED15</accession>
<evidence type="ECO:0000256" key="1">
    <source>
        <dbReference type="SAM" id="Phobius"/>
    </source>
</evidence>
<protein>
    <submittedName>
        <fullName evidence="2">Uncharacterized protein</fullName>
    </submittedName>
</protein>
<reference evidence="2" key="1">
    <citation type="journal article" date="2015" name="Nature">
        <title>Complex archaea that bridge the gap between prokaryotes and eukaryotes.</title>
        <authorList>
            <person name="Spang A."/>
            <person name="Saw J.H."/>
            <person name="Jorgensen S.L."/>
            <person name="Zaremba-Niedzwiedzka K."/>
            <person name="Martijn J."/>
            <person name="Lind A.E."/>
            <person name="van Eijk R."/>
            <person name="Schleper C."/>
            <person name="Guy L."/>
            <person name="Ettema T.J."/>
        </authorList>
    </citation>
    <scope>NUCLEOTIDE SEQUENCE</scope>
</reference>
<organism evidence="2">
    <name type="scientific">marine sediment metagenome</name>
    <dbReference type="NCBI Taxonomy" id="412755"/>
    <lineage>
        <taxon>unclassified sequences</taxon>
        <taxon>metagenomes</taxon>
        <taxon>ecological metagenomes</taxon>
    </lineage>
</organism>
<proteinExistence type="predicted"/>
<dbReference type="EMBL" id="LAZR01035357">
    <property type="protein sequence ID" value="KKL27731.1"/>
    <property type="molecule type" value="Genomic_DNA"/>
</dbReference>
<gene>
    <name evidence="2" type="ORF">LCGC14_2382200</name>
</gene>
<name>A0A0F9ED15_9ZZZZ</name>
<keyword evidence="1" id="KW-0472">Membrane</keyword>
<evidence type="ECO:0000313" key="2">
    <source>
        <dbReference type="EMBL" id="KKL27731.1"/>
    </source>
</evidence>